<name>A0A0N4UH92_DRAME</name>
<organism evidence="3 5">
    <name type="scientific">Dracunculus medinensis</name>
    <name type="common">Guinea worm</name>
    <dbReference type="NCBI Taxonomy" id="318479"/>
    <lineage>
        <taxon>Eukaryota</taxon>
        <taxon>Metazoa</taxon>
        <taxon>Ecdysozoa</taxon>
        <taxon>Nematoda</taxon>
        <taxon>Chromadorea</taxon>
        <taxon>Rhabditida</taxon>
        <taxon>Spirurina</taxon>
        <taxon>Dracunculoidea</taxon>
        <taxon>Dracunculidae</taxon>
        <taxon>Dracunculus</taxon>
    </lineage>
</organism>
<reference evidence="2 4" key="2">
    <citation type="submission" date="2018-11" db="EMBL/GenBank/DDBJ databases">
        <authorList>
            <consortium name="Pathogen Informatics"/>
        </authorList>
    </citation>
    <scope>NUCLEOTIDE SEQUENCE [LARGE SCALE GENOMIC DNA]</scope>
</reference>
<evidence type="ECO:0000313" key="2">
    <source>
        <dbReference type="EMBL" id="VDN51544.1"/>
    </source>
</evidence>
<keyword evidence="4" id="KW-1185">Reference proteome</keyword>
<evidence type="ECO:0000313" key="3">
    <source>
        <dbReference type="Proteomes" id="UP000038040"/>
    </source>
</evidence>
<sequence>MITLGKCCWIFSKHHFIRGDSILLLLLLELFCDSLHDSKTKEIFLNNLDQSVKFESNGVFLSAPLTQKYVCKDRMNISLHNQHFKDYILELEPEIEAQPYRADQQTNVYICEKTRRRTLAESFQNRITVASGVVLCLSSVSTMIGYSVRRQLHPSKRQLYQSLK</sequence>
<proteinExistence type="predicted"/>
<feature type="chain" id="PRO_5041119893" evidence="1">
    <location>
        <begin position="20"/>
        <end position="164"/>
    </location>
</feature>
<reference evidence="5" key="1">
    <citation type="submission" date="2017-02" db="UniProtKB">
        <authorList>
            <consortium name="WormBaseParasite"/>
        </authorList>
    </citation>
    <scope>IDENTIFICATION</scope>
</reference>
<evidence type="ECO:0000313" key="5">
    <source>
        <dbReference type="WBParaSite" id="DME_0000690301-mRNA-1"/>
    </source>
</evidence>
<evidence type="ECO:0000313" key="4">
    <source>
        <dbReference type="Proteomes" id="UP000274756"/>
    </source>
</evidence>
<protein>
    <submittedName>
        <fullName evidence="5">GOLD domain-containing protein</fullName>
    </submittedName>
</protein>
<dbReference type="OrthoDB" id="5912629at2759"/>
<feature type="signal peptide" evidence="1">
    <location>
        <begin position="1"/>
        <end position="19"/>
    </location>
</feature>
<dbReference type="AlphaFoldDB" id="A0A0N4UH92"/>
<keyword evidence="1" id="KW-0732">Signal</keyword>
<evidence type="ECO:0000256" key="1">
    <source>
        <dbReference type="SAM" id="SignalP"/>
    </source>
</evidence>
<dbReference type="EMBL" id="UYYG01000023">
    <property type="protein sequence ID" value="VDN51544.1"/>
    <property type="molecule type" value="Genomic_DNA"/>
</dbReference>
<dbReference type="WBParaSite" id="DME_0000690301-mRNA-1">
    <property type="protein sequence ID" value="DME_0000690301-mRNA-1"/>
    <property type="gene ID" value="DME_0000690301"/>
</dbReference>
<dbReference type="Proteomes" id="UP000038040">
    <property type="component" value="Unplaced"/>
</dbReference>
<dbReference type="STRING" id="318479.A0A0N4UH92"/>
<accession>A0A0N4UH92</accession>
<gene>
    <name evidence="2" type="ORF">DME_LOCUS1517</name>
</gene>
<dbReference type="Proteomes" id="UP000274756">
    <property type="component" value="Unassembled WGS sequence"/>
</dbReference>